<dbReference type="Gene3D" id="3.90.1150.10">
    <property type="entry name" value="Aspartate Aminotransferase, domain 1"/>
    <property type="match status" value="1"/>
</dbReference>
<sequence length="101" mass="11355">GQLLAYLQGNIDFTEQFLKERIPAIGMIRPQASYLIFLDCRRLGLPQPELVNLFVDKAHLALNDGTMFGRGGEGFMRLNVGCPRSVLRRALEQLEEAVSHL</sequence>
<dbReference type="SUPFAM" id="SSF53383">
    <property type="entry name" value="PLP-dependent transferases"/>
    <property type="match status" value="1"/>
</dbReference>
<dbReference type="InterPro" id="IPR015424">
    <property type="entry name" value="PyrdxlP-dep_Trfase"/>
</dbReference>
<gene>
    <name evidence="3" type="ORF">H9791_02555</name>
</gene>
<name>A0A9E2NN62_9BACE</name>
<reference evidence="3" key="1">
    <citation type="journal article" date="2021" name="PeerJ">
        <title>Extensive microbial diversity within the chicken gut microbiome revealed by metagenomics and culture.</title>
        <authorList>
            <person name="Gilroy R."/>
            <person name="Ravi A."/>
            <person name="Getino M."/>
            <person name="Pursley I."/>
            <person name="Horton D.L."/>
            <person name="Alikhan N.F."/>
            <person name="Baker D."/>
            <person name="Gharbi K."/>
            <person name="Hall N."/>
            <person name="Watson M."/>
            <person name="Adriaenssens E.M."/>
            <person name="Foster-Nyarko E."/>
            <person name="Jarju S."/>
            <person name="Secka A."/>
            <person name="Antonio M."/>
            <person name="Oren A."/>
            <person name="Chaudhuri R.R."/>
            <person name="La Ragione R."/>
            <person name="Hildebrand F."/>
            <person name="Pallen M.J."/>
        </authorList>
    </citation>
    <scope>NUCLEOTIDE SEQUENCE</scope>
    <source>
        <strain evidence="3">B3-3758</strain>
    </source>
</reference>
<evidence type="ECO:0000313" key="3">
    <source>
        <dbReference type="EMBL" id="MBU3813377.1"/>
    </source>
</evidence>
<dbReference type="Proteomes" id="UP000824236">
    <property type="component" value="Unassembled WGS sequence"/>
</dbReference>
<keyword evidence="2" id="KW-0663">Pyridoxal phosphate</keyword>
<feature type="non-terminal residue" evidence="3">
    <location>
        <position position="1"/>
    </location>
</feature>
<dbReference type="InterPro" id="IPR015422">
    <property type="entry name" value="PyrdxlP-dep_Trfase_small"/>
</dbReference>
<dbReference type="PANTHER" id="PTHR43525">
    <property type="entry name" value="PROTEIN MALY"/>
    <property type="match status" value="1"/>
</dbReference>
<protein>
    <submittedName>
        <fullName evidence="3">Cystathionine beta-lyase</fullName>
    </submittedName>
</protein>
<dbReference type="PANTHER" id="PTHR43525:SF1">
    <property type="entry name" value="PROTEIN MALY"/>
    <property type="match status" value="1"/>
</dbReference>
<organism evidence="3 4">
    <name type="scientific">Candidatus Bacteroides intestinipullorum</name>
    <dbReference type="NCBI Taxonomy" id="2838471"/>
    <lineage>
        <taxon>Bacteria</taxon>
        <taxon>Pseudomonadati</taxon>
        <taxon>Bacteroidota</taxon>
        <taxon>Bacteroidia</taxon>
        <taxon>Bacteroidales</taxon>
        <taxon>Bacteroidaceae</taxon>
        <taxon>Bacteroides</taxon>
    </lineage>
</organism>
<evidence type="ECO:0000256" key="2">
    <source>
        <dbReference type="ARBA" id="ARBA00022898"/>
    </source>
</evidence>
<reference evidence="3" key="2">
    <citation type="submission" date="2021-04" db="EMBL/GenBank/DDBJ databases">
        <authorList>
            <person name="Gilroy R."/>
        </authorList>
    </citation>
    <scope>NUCLEOTIDE SEQUENCE</scope>
    <source>
        <strain evidence="3">B3-3758</strain>
    </source>
</reference>
<accession>A0A9E2NN62</accession>
<comment type="caution">
    <text evidence="3">The sequence shown here is derived from an EMBL/GenBank/DDBJ whole genome shotgun (WGS) entry which is preliminary data.</text>
</comment>
<dbReference type="InterPro" id="IPR051798">
    <property type="entry name" value="Class-II_PLP-Dep_Aminotrans"/>
</dbReference>
<dbReference type="AlphaFoldDB" id="A0A9E2NN62"/>
<evidence type="ECO:0000256" key="1">
    <source>
        <dbReference type="ARBA" id="ARBA00001933"/>
    </source>
</evidence>
<dbReference type="EMBL" id="JAHLFO010000029">
    <property type="protein sequence ID" value="MBU3813377.1"/>
    <property type="molecule type" value="Genomic_DNA"/>
</dbReference>
<comment type="cofactor">
    <cofactor evidence="1">
        <name>pyridoxal 5'-phosphate</name>
        <dbReference type="ChEBI" id="CHEBI:597326"/>
    </cofactor>
</comment>
<evidence type="ECO:0000313" key="4">
    <source>
        <dbReference type="Proteomes" id="UP000824236"/>
    </source>
</evidence>
<proteinExistence type="predicted"/>